<dbReference type="Proteomes" id="UP001310386">
    <property type="component" value="Unassembled WGS sequence"/>
</dbReference>
<dbReference type="RefSeq" id="WP_371755421.1">
    <property type="nucleotide sequence ID" value="NZ_JAYJLD010000032.1"/>
</dbReference>
<evidence type="ECO:0000313" key="5">
    <source>
        <dbReference type="Proteomes" id="UP001310386"/>
    </source>
</evidence>
<sequence length="382" mass="41840">MNNRQQKRVIIASIAGGLTVLLFAFGLVLYFQAKQASFEKQLRNEYEMKIKERETMEQAAKTRVLVANRSIPSGTTLQEGDVKAVEVSTAQAASGSLKEPSAVVGKIAKIDLQPNMPLSASMLFEDKPLAKDIRMQEFNVIQLPTNLQKGQFVDVRINFPTGEDFIVLAKKKVRELSGTIVWYEMNEAEILRASSAIIDAYLQGAKLYALTYVDPGMQEGAVANYPSNPKVLDLMERDPNLLEEAKNTLARQLRVTLDNNLKAMSDTDKMRVASGSVTVQQLQNERVTTQQNNAFRQQILQQQAQQPAGAQTVPTEQMKSNSTAASPQTSAPSPAEPAQATALPETARDTSAPVSTGKPKDSNEPPKTNRLEDVFNQSNAGG</sequence>
<dbReference type="Pfam" id="PF08666">
    <property type="entry name" value="SAF"/>
    <property type="match status" value="1"/>
</dbReference>
<organism evidence="4 5">
    <name type="scientific">Ferviditalea candida</name>
    <dbReference type="NCBI Taxonomy" id="3108399"/>
    <lineage>
        <taxon>Bacteria</taxon>
        <taxon>Bacillati</taxon>
        <taxon>Bacillota</taxon>
        <taxon>Bacilli</taxon>
        <taxon>Bacillales</taxon>
        <taxon>Paenibacillaceae</taxon>
        <taxon>Ferviditalea</taxon>
    </lineage>
</organism>
<feature type="compositionally biased region" description="Low complexity" evidence="1">
    <location>
        <begin position="322"/>
        <end position="342"/>
    </location>
</feature>
<dbReference type="InterPro" id="IPR013974">
    <property type="entry name" value="SAF"/>
</dbReference>
<keyword evidence="2" id="KW-1133">Transmembrane helix</keyword>
<feature type="domain" description="SAF" evidence="3">
    <location>
        <begin position="62"/>
        <end position="124"/>
    </location>
</feature>
<feature type="compositionally biased region" description="Basic and acidic residues" evidence="1">
    <location>
        <begin position="358"/>
        <end position="373"/>
    </location>
</feature>
<evidence type="ECO:0000313" key="4">
    <source>
        <dbReference type="EMBL" id="MEB3103292.1"/>
    </source>
</evidence>
<proteinExistence type="predicted"/>
<dbReference type="EMBL" id="JAYJLD010000032">
    <property type="protein sequence ID" value="MEB3103292.1"/>
    <property type="molecule type" value="Genomic_DNA"/>
</dbReference>
<dbReference type="SMART" id="SM00858">
    <property type="entry name" value="SAF"/>
    <property type="match status" value="1"/>
</dbReference>
<evidence type="ECO:0000256" key="1">
    <source>
        <dbReference type="SAM" id="MobiDB-lite"/>
    </source>
</evidence>
<feature type="compositionally biased region" description="Low complexity" evidence="1">
    <location>
        <begin position="300"/>
        <end position="311"/>
    </location>
</feature>
<name>A0ABU5ZN33_9BACL</name>
<reference evidence="4" key="1">
    <citation type="submission" date="2023-12" db="EMBL/GenBank/DDBJ databases">
        <title>Fervidustalea candida gen. nov., sp. nov., a novel member of the family Paenibacillaceae isolated from a geothermal area.</title>
        <authorList>
            <person name="Li W.-J."/>
            <person name="Jiao J.-Y."/>
            <person name="Chen Y."/>
        </authorList>
    </citation>
    <scope>NUCLEOTIDE SEQUENCE</scope>
    <source>
        <strain evidence="4">SYSU GA230002</strain>
    </source>
</reference>
<feature type="compositionally biased region" description="Polar residues" evidence="1">
    <location>
        <begin position="312"/>
        <end position="321"/>
    </location>
</feature>
<accession>A0ABU5ZN33</accession>
<gene>
    <name evidence="4" type="ORF">VF724_16780</name>
</gene>
<keyword evidence="5" id="KW-1185">Reference proteome</keyword>
<feature type="region of interest" description="Disordered" evidence="1">
    <location>
        <begin position="300"/>
        <end position="382"/>
    </location>
</feature>
<dbReference type="Gene3D" id="3.90.1210.10">
    <property type="entry name" value="Antifreeze-like/N-acetylneuraminic acid synthase C-terminal domain"/>
    <property type="match status" value="1"/>
</dbReference>
<protein>
    <submittedName>
        <fullName evidence="4">SAF domain-containing protein</fullName>
    </submittedName>
</protein>
<evidence type="ECO:0000256" key="2">
    <source>
        <dbReference type="SAM" id="Phobius"/>
    </source>
</evidence>
<comment type="caution">
    <text evidence="4">The sequence shown here is derived from an EMBL/GenBank/DDBJ whole genome shotgun (WGS) entry which is preliminary data.</text>
</comment>
<evidence type="ECO:0000259" key="3">
    <source>
        <dbReference type="SMART" id="SM00858"/>
    </source>
</evidence>
<keyword evidence="2" id="KW-0472">Membrane</keyword>
<dbReference type="CDD" id="cd11614">
    <property type="entry name" value="SAF_CpaB_FlgA_like"/>
    <property type="match status" value="1"/>
</dbReference>
<keyword evidence="2" id="KW-0812">Transmembrane</keyword>
<feature type="transmembrane region" description="Helical" evidence="2">
    <location>
        <begin position="9"/>
        <end position="31"/>
    </location>
</feature>